<dbReference type="GO" id="GO:0003677">
    <property type="term" value="F:DNA binding"/>
    <property type="evidence" value="ECO:0007669"/>
    <property type="project" value="InterPro"/>
</dbReference>
<dbReference type="PANTHER" id="PTHR34824:SF1">
    <property type="entry name" value="HEAT-INDUCIBLE TRANSCRIPTION REPRESSOR HRCA"/>
    <property type="match status" value="1"/>
</dbReference>
<evidence type="ECO:0000256" key="1">
    <source>
        <dbReference type="ARBA" id="ARBA00022491"/>
    </source>
</evidence>
<dbReference type="InterPro" id="IPR036388">
    <property type="entry name" value="WH-like_DNA-bd_sf"/>
</dbReference>
<dbReference type="InterPro" id="IPR029016">
    <property type="entry name" value="GAF-like_dom_sf"/>
</dbReference>
<proteinExistence type="inferred from homology"/>
<gene>
    <name evidence="5 7" type="primary">hrcA</name>
    <name evidence="7" type="ORF">DI628_05065</name>
</gene>
<evidence type="ECO:0000259" key="6">
    <source>
        <dbReference type="Pfam" id="PF01628"/>
    </source>
</evidence>
<dbReference type="HAMAP" id="MF_00081">
    <property type="entry name" value="HrcA"/>
    <property type="match status" value="1"/>
</dbReference>
<dbReference type="Gene3D" id="1.10.10.10">
    <property type="entry name" value="Winged helix-like DNA-binding domain superfamily/Winged helix DNA-binding domain"/>
    <property type="match status" value="1"/>
</dbReference>
<dbReference type="InterPro" id="IPR021153">
    <property type="entry name" value="HrcA_C"/>
</dbReference>
<dbReference type="SUPFAM" id="SSF46785">
    <property type="entry name" value="Winged helix' DNA-binding domain"/>
    <property type="match status" value="1"/>
</dbReference>
<dbReference type="Gene3D" id="3.30.450.40">
    <property type="match status" value="1"/>
</dbReference>
<evidence type="ECO:0000256" key="4">
    <source>
        <dbReference type="ARBA" id="ARBA00023163"/>
    </source>
</evidence>
<feature type="domain" description="Heat-inducible transcription repressor HrcA C-terminal" evidence="6">
    <location>
        <begin position="116"/>
        <end position="342"/>
    </location>
</feature>
<dbReference type="InterPro" id="IPR023120">
    <property type="entry name" value="WHTH_transcript_rep_HrcA_IDD"/>
</dbReference>
<dbReference type="EMBL" id="VAFM01000001">
    <property type="protein sequence ID" value="TKW61994.1"/>
    <property type="molecule type" value="Genomic_DNA"/>
</dbReference>
<comment type="similarity">
    <text evidence="5">Belongs to the HrcA family.</text>
</comment>
<keyword evidence="2 5" id="KW-0805">Transcription regulation</keyword>
<dbReference type="AlphaFoldDB" id="A0A6N4RFT9"/>
<evidence type="ECO:0000256" key="2">
    <source>
        <dbReference type="ARBA" id="ARBA00023015"/>
    </source>
</evidence>
<dbReference type="InterPro" id="IPR036390">
    <property type="entry name" value="WH_DNA-bd_sf"/>
</dbReference>
<dbReference type="NCBIfam" id="TIGR00331">
    <property type="entry name" value="hrcA"/>
    <property type="match status" value="1"/>
</dbReference>
<keyword evidence="4 5" id="KW-0804">Transcription</keyword>
<dbReference type="GO" id="GO:0045892">
    <property type="term" value="P:negative regulation of DNA-templated transcription"/>
    <property type="evidence" value="ECO:0007669"/>
    <property type="project" value="UniProtKB-UniRule"/>
</dbReference>
<protein>
    <recommendedName>
        <fullName evidence="5">Heat-inducible transcription repressor HrcA</fullName>
    </recommendedName>
</protein>
<dbReference type="InterPro" id="IPR002571">
    <property type="entry name" value="HrcA"/>
</dbReference>
<evidence type="ECO:0000313" key="8">
    <source>
        <dbReference type="Proteomes" id="UP000320948"/>
    </source>
</evidence>
<evidence type="ECO:0000313" key="7">
    <source>
        <dbReference type="EMBL" id="TKW61994.1"/>
    </source>
</evidence>
<accession>A0A6N4RFT9</accession>
<organism evidence="7 8">
    <name type="scientific">Blastochloris viridis</name>
    <name type="common">Rhodopseudomonas viridis</name>
    <dbReference type="NCBI Taxonomy" id="1079"/>
    <lineage>
        <taxon>Bacteria</taxon>
        <taxon>Pseudomonadati</taxon>
        <taxon>Pseudomonadota</taxon>
        <taxon>Alphaproteobacteria</taxon>
        <taxon>Hyphomicrobiales</taxon>
        <taxon>Blastochloridaceae</taxon>
        <taxon>Blastochloris</taxon>
    </lineage>
</organism>
<dbReference type="SUPFAM" id="SSF55781">
    <property type="entry name" value="GAF domain-like"/>
    <property type="match status" value="1"/>
</dbReference>
<dbReference type="Pfam" id="PF01628">
    <property type="entry name" value="HrcA"/>
    <property type="match status" value="1"/>
</dbReference>
<name>A0A6N4RFT9_BLAVI</name>
<evidence type="ECO:0000256" key="3">
    <source>
        <dbReference type="ARBA" id="ARBA00023016"/>
    </source>
</evidence>
<keyword evidence="3 5" id="KW-0346">Stress response</keyword>
<evidence type="ECO:0000256" key="5">
    <source>
        <dbReference type="HAMAP-Rule" id="MF_00081"/>
    </source>
</evidence>
<keyword evidence="1 5" id="KW-0678">Repressor</keyword>
<dbReference type="PIRSF" id="PIRSF005485">
    <property type="entry name" value="HrcA"/>
    <property type="match status" value="1"/>
</dbReference>
<sequence length="357" mass="38876">MLMEKSKKPVLEIGNRAAQVLADVVETYGTKGEPVGSKALVQSGKYQLSGASIRNVMQDLEGMGLIKSPHTSAGRIPTEMGYRYYAQHLVETTEPEEAVKQAIQSQINPSKSLSQLTKDVTSVLSQVTNCAALVTAPKRENDTLETMEFIRLSNNRVLVVMVTKSGEIENRMMEVPEFISADDLKKAASTLNPFVMGHTLEEAKAAMLVGMAEQRGQVNAMIDQMMQAANEWGQPVTADGAMVVAGSTNLFQYPEIVRDKLQGLIKVFEEKRLLMTLVDEVRTSNGVKIFVGGDVPVIGAEDLAVIASPYGHKAPAKDEDSRKLVGTVGVIGPMRMDYKHTMGVVDYTRSLLDAALK</sequence>
<dbReference type="Gene3D" id="3.30.390.60">
    <property type="entry name" value="Heat-inducible transcription repressor hrca homolog, domain 3"/>
    <property type="match status" value="1"/>
</dbReference>
<comment type="caution">
    <text evidence="7">The sequence shown here is derived from an EMBL/GenBank/DDBJ whole genome shotgun (WGS) entry which is preliminary data.</text>
</comment>
<dbReference type="PANTHER" id="PTHR34824">
    <property type="entry name" value="HEAT-INDUCIBLE TRANSCRIPTION REPRESSOR HRCA"/>
    <property type="match status" value="1"/>
</dbReference>
<comment type="function">
    <text evidence="5">Negative regulator of class I heat shock genes (grpE-dnaK-dnaJ and groELS operons). Prevents heat-shock induction of these operons.</text>
</comment>
<reference evidence="7 8" key="1">
    <citation type="journal article" date="2017" name="Nat. Commun.">
        <title>In situ click chemistry generation of cyclooxygenase-2 inhibitors.</title>
        <authorList>
            <person name="Bhardwaj A."/>
            <person name="Kaur J."/>
            <person name="Wuest M."/>
            <person name="Wuest F."/>
        </authorList>
    </citation>
    <scope>NUCLEOTIDE SEQUENCE [LARGE SCALE GENOMIC DNA]</scope>
    <source>
        <strain evidence="7">S2_018_000_R2_106</strain>
    </source>
</reference>
<dbReference type="Proteomes" id="UP000320948">
    <property type="component" value="Unassembled WGS sequence"/>
</dbReference>